<accession>A0A154PCP4</accession>
<name>A0A154PCP4_DUFNO</name>
<keyword evidence="2" id="KW-1185">Reference proteome</keyword>
<evidence type="ECO:0000313" key="2">
    <source>
        <dbReference type="Proteomes" id="UP000076502"/>
    </source>
</evidence>
<dbReference type="EMBL" id="KQ434870">
    <property type="protein sequence ID" value="KZC09593.1"/>
    <property type="molecule type" value="Genomic_DNA"/>
</dbReference>
<reference evidence="1 2" key="1">
    <citation type="submission" date="2015-07" db="EMBL/GenBank/DDBJ databases">
        <title>The genome of Dufourea novaeangliae.</title>
        <authorList>
            <person name="Pan H."/>
            <person name="Kapheim K."/>
        </authorList>
    </citation>
    <scope>NUCLEOTIDE SEQUENCE [LARGE SCALE GENOMIC DNA]</scope>
    <source>
        <strain evidence="1">0120121106</strain>
        <tissue evidence="1">Whole body</tissue>
    </source>
</reference>
<protein>
    <submittedName>
        <fullName evidence="1">Uncharacterized protein</fullName>
    </submittedName>
</protein>
<proteinExistence type="predicted"/>
<gene>
    <name evidence="1" type="ORF">WN55_00265</name>
</gene>
<sequence>MVNRKMFAGSVLVFLLRARSKSPFSFMILAPAREFDLGLDSGGVESGGHRRGETGEVPSRSCKLDEGSRVVKLANWPYDRHVRRCPVLIRYVIERQFPSR</sequence>
<dbReference type="Proteomes" id="UP000076502">
    <property type="component" value="Unassembled WGS sequence"/>
</dbReference>
<organism evidence="1 2">
    <name type="scientific">Dufourea novaeangliae</name>
    <name type="common">Sweat bee</name>
    <dbReference type="NCBI Taxonomy" id="178035"/>
    <lineage>
        <taxon>Eukaryota</taxon>
        <taxon>Metazoa</taxon>
        <taxon>Ecdysozoa</taxon>
        <taxon>Arthropoda</taxon>
        <taxon>Hexapoda</taxon>
        <taxon>Insecta</taxon>
        <taxon>Pterygota</taxon>
        <taxon>Neoptera</taxon>
        <taxon>Endopterygota</taxon>
        <taxon>Hymenoptera</taxon>
        <taxon>Apocrita</taxon>
        <taxon>Aculeata</taxon>
        <taxon>Apoidea</taxon>
        <taxon>Anthophila</taxon>
        <taxon>Halictidae</taxon>
        <taxon>Rophitinae</taxon>
        <taxon>Dufourea</taxon>
    </lineage>
</organism>
<dbReference type="AlphaFoldDB" id="A0A154PCP4"/>
<evidence type="ECO:0000313" key="1">
    <source>
        <dbReference type="EMBL" id="KZC09593.1"/>
    </source>
</evidence>